<evidence type="ECO:0000256" key="2">
    <source>
        <dbReference type="ARBA" id="ARBA00008778"/>
    </source>
</evidence>
<dbReference type="EMBL" id="CP014503">
    <property type="protein sequence ID" value="ANB15419.1"/>
    <property type="molecule type" value="Genomic_DNA"/>
</dbReference>
<proteinExistence type="inferred from homology"/>
<keyword evidence="3" id="KW-0963">Cytoplasm</keyword>
<dbReference type="Pfam" id="PF06058">
    <property type="entry name" value="DCP1"/>
    <property type="match status" value="1"/>
</dbReference>
<dbReference type="GO" id="GO:0000290">
    <property type="term" value="P:deadenylation-dependent decapping of nuclear-transcribed mRNA"/>
    <property type="evidence" value="ECO:0007669"/>
    <property type="project" value="InterPro"/>
</dbReference>
<accession>A0A167FKM2</accession>
<keyword evidence="4" id="KW-0507">mRNA processing</keyword>
<dbReference type="RefSeq" id="XP_018737896.1">
    <property type="nucleotide sequence ID" value="XM_018880038.1"/>
</dbReference>
<evidence type="ECO:0000256" key="1">
    <source>
        <dbReference type="ARBA" id="ARBA00004496"/>
    </source>
</evidence>
<name>A0A167FKM2_9ASCO</name>
<dbReference type="GO" id="GO:0000932">
    <property type="term" value="C:P-body"/>
    <property type="evidence" value="ECO:0007669"/>
    <property type="project" value="TreeGrafter"/>
</dbReference>
<gene>
    <name evidence="5" type="primary">DCP1</name>
    <name evidence="5" type="ORF">AWJ20_3046</name>
</gene>
<dbReference type="CDD" id="cd09804">
    <property type="entry name" value="Dcp1"/>
    <property type="match status" value="1"/>
</dbReference>
<dbReference type="Gene3D" id="2.30.29.30">
    <property type="entry name" value="Pleckstrin-homology domain (PH domain)/Phosphotyrosine-binding domain (PTB)"/>
    <property type="match status" value="1"/>
</dbReference>
<dbReference type="SUPFAM" id="SSF50729">
    <property type="entry name" value="PH domain-like"/>
    <property type="match status" value="1"/>
</dbReference>
<evidence type="ECO:0000313" key="6">
    <source>
        <dbReference type="Proteomes" id="UP000189580"/>
    </source>
</evidence>
<dbReference type="InterPro" id="IPR010334">
    <property type="entry name" value="Dcp1"/>
</dbReference>
<protein>
    <submittedName>
        <fullName evidence="5">Dcp1p</fullName>
    </submittedName>
</protein>
<reference evidence="5 6" key="1">
    <citation type="submission" date="2016-02" db="EMBL/GenBank/DDBJ databases">
        <title>Complete genome sequence and transcriptome regulation of the pentose utilising yeast Sugiyamaella lignohabitans.</title>
        <authorList>
            <person name="Bellasio M."/>
            <person name="Peymann A."/>
            <person name="Valli M."/>
            <person name="Sipitzky M."/>
            <person name="Graf A."/>
            <person name="Sauer M."/>
            <person name="Marx H."/>
            <person name="Mattanovich D."/>
        </authorList>
    </citation>
    <scope>NUCLEOTIDE SEQUENCE [LARGE SCALE GENOMIC DNA]</scope>
    <source>
        <strain evidence="5 6">CBS 10342</strain>
    </source>
</reference>
<dbReference type="KEGG" id="slb:AWJ20_3046"/>
<comment type="subcellular location">
    <subcellularLocation>
        <location evidence="1">Cytoplasm</location>
    </subcellularLocation>
</comment>
<evidence type="ECO:0000313" key="5">
    <source>
        <dbReference type="EMBL" id="ANB15419.1"/>
    </source>
</evidence>
<dbReference type="GO" id="GO:0003729">
    <property type="term" value="F:mRNA binding"/>
    <property type="evidence" value="ECO:0007669"/>
    <property type="project" value="TreeGrafter"/>
</dbReference>
<dbReference type="Proteomes" id="UP000189580">
    <property type="component" value="Chromosome b"/>
</dbReference>
<dbReference type="InterPro" id="IPR011993">
    <property type="entry name" value="PH-like_dom_sf"/>
</dbReference>
<dbReference type="GO" id="GO:0006397">
    <property type="term" value="P:mRNA processing"/>
    <property type="evidence" value="ECO:0007669"/>
    <property type="project" value="UniProtKB-KW"/>
</dbReference>
<comment type="similarity">
    <text evidence="2">Belongs to the DCP1 family.</text>
</comment>
<organism evidence="5 6">
    <name type="scientific">Sugiyamaella lignohabitans</name>
    <dbReference type="NCBI Taxonomy" id="796027"/>
    <lineage>
        <taxon>Eukaryota</taxon>
        <taxon>Fungi</taxon>
        <taxon>Dikarya</taxon>
        <taxon>Ascomycota</taxon>
        <taxon>Saccharomycotina</taxon>
        <taxon>Dipodascomycetes</taxon>
        <taxon>Dipodascales</taxon>
        <taxon>Trichomonascaceae</taxon>
        <taxon>Sugiyamaella</taxon>
    </lineage>
</organism>
<keyword evidence="6" id="KW-1185">Reference proteome</keyword>
<dbReference type="GeneID" id="30035025"/>
<evidence type="ECO:0000256" key="3">
    <source>
        <dbReference type="ARBA" id="ARBA00022490"/>
    </source>
</evidence>
<evidence type="ECO:0000256" key="4">
    <source>
        <dbReference type="ARBA" id="ARBA00022664"/>
    </source>
</evidence>
<dbReference type="GO" id="GO:0031087">
    <property type="term" value="P:deadenylation-independent decapping of nuclear-transcribed mRNA"/>
    <property type="evidence" value="ECO:0007669"/>
    <property type="project" value="TreeGrafter"/>
</dbReference>
<sequence length="161" mass="18372">MTKEANSTMPDQNNPELTKQSYNYAVLSRYDPFIAQIICTSAICNVYKFNIEQAEWDKINCQGTLFVYSRAAKSPDNIGDSQKFPYGLIVLNRLNEYNFSLGVTPLTISKRTGDPEMEFKLEDSFIMAQAADGAMYGLWLFDTKDRETILNTLQWCLSQSM</sequence>
<dbReference type="PANTHER" id="PTHR16290:SF0">
    <property type="entry name" value="DECAPPING PROTEIN 1, ISOFORM A"/>
    <property type="match status" value="1"/>
</dbReference>
<dbReference type="GO" id="GO:0008047">
    <property type="term" value="F:enzyme activator activity"/>
    <property type="evidence" value="ECO:0007669"/>
    <property type="project" value="InterPro"/>
</dbReference>
<dbReference type="AlphaFoldDB" id="A0A167FKM2"/>
<dbReference type="PANTHER" id="PTHR16290">
    <property type="entry name" value="TRANSCRIPTION FACTOR SMIF DECAPPING ENZYME DCP1"/>
    <property type="match status" value="1"/>
</dbReference>
<dbReference type="OrthoDB" id="440673at2759"/>